<dbReference type="EMBL" id="LNIX01000007">
    <property type="protein sequence ID" value="OXA51737.1"/>
    <property type="molecule type" value="Genomic_DNA"/>
</dbReference>
<dbReference type="Gene3D" id="2.30.30.380">
    <property type="entry name" value="Zn-finger domain of Sec23/24"/>
    <property type="match status" value="1"/>
</dbReference>
<evidence type="ECO:0000259" key="9">
    <source>
        <dbReference type="Pfam" id="PF04810"/>
    </source>
</evidence>
<dbReference type="GO" id="GO:0090110">
    <property type="term" value="P:COPII-coated vesicle cargo loading"/>
    <property type="evidence" value="ECO:0007669"/>
    <property type="project" value="TreeGrafter"/>
</dbReference>
<dbReference type="InterPro" id="IPR036175">
    <property type="entry name" value="Sec23/24_helical_dom_sf"/>
</dbReference>
<dbReference type="InterPro" id="IPR006895">
    <property type="entry name" value="Znf_Sec23_Sec24"/>
</dbReference>
<dbReference type="Pfam" id="PF08033">
    <property type="entry name" value="Sec23_BS"/>
    <property type="match status" value="1"/>
</dbReference>
<dbReference type="Gene3D" id="3.40.50.410">
    <property type="entry name" value="von Willebrand factor, type A domain"/>
    <property type="match status" value="1"/>
</dbReference>
<evidence type="ECO:0000256" key="3">
    <source>
        <dbReference type="ARBA" id="ARBA00008334"/>
    </source>
</evidence>
<comment type="subcellular location">
    <subcellularLocation>
        <location evidence="1">Cytoplasmic vesicle</location>
        <location evidence="1">COPII-coated vesicle membrane</location>
        <topology evidence="1">Peripheral membrane protein</topology>
        <orientation evidence="1">Cytoplasmic side</orientation>
    </subcellularLocation>
    <subcellularLocation>
        <location evidence="2">Endoplasmic reticulum membrane</location>
        <topology evidence="2">Peripheral membrane protein</topology>
        <orientation evidence="2">Cytoplasmic side</orientation>
    </subcellularLocation>
</comment>
<evidence type="ECO:0000259" key="8">
    <source>
        <dbReference type="Pfam" id="PF00626"/>
    </source>
</evidence>
<evidence type="ECO:0000259" key="11">
    <source>
        <dbReference type="Pfam" id="PF04815"/>
    </source>
</evidence>
<protein>
    <submittedName>
        <fullName evidence="13">Protein transport protein Sec24C</fullName>
    </submittedName>
</protein>
<dbReference type="GO" id="GO:0008270">
    <property type="term" value="F:zinc ion binding"/>
    <property type="evidence" value="ECO:0007669"/>
    <property type="project" value="InterPro"/>
</dbReference>
<feature type="domain" description="Sec23/Sec24 beta-sandwich" evidence="12">
    <location>
        <begin position="668"/>
        <end position="751"/>
    </location>
</feature>
<dbReference type="GO" id="GO:0030127">
    <property type="term" value="C:COPII vesicle coat"/>
    <property type="evidence" value="ECO:0007669"/>
    <property type="project" value="InterPro"/>
</dbReference>
<comment type="similarity">
    <text evidence="3">Belongs to the SEC23/SEC24 family. SEC24 subfamily.</text>
</comment>
<dbReference type="GO" id="GO:0070971">
    <property type="term" value="C:endoplasmic reticulum exit site"/>
    <property type="evidence" value="ECO:0007669"/>
    <property type="project" value="TreeGrafter"/>
</dbReference>
<dbReference type="FunFam" id="3.40.50.410:FF:000020">
    <property type="entry name" value="protein transport protein Sec24D isoform X1"/>
    <property type="match status" value="1"/>
</dbReference>
<dbReference type="GO" id="GO:0000149">
    <property type="term" value="F:SNARE binding"/>
    <property type="evidence" value="ECO:0007669"/>
    <property type="project" value="TreeGrafter"/>
</dbReference>
<dbReference type="Pfam" id="PF04810">
    <property type="entry name" value="zf-Sec23_Sec24"/>
    <property type="match status" value="1"/>
</dbReference>
<accession>A0A226E430</accession>
<dbReference type="Pfam" id="PF00626">
    <property type="entry name" value="Gelsolin"/>
    <property type="match status" value="1"/>
</dbReference>
<dbReference type="GO" id="GO:0005789">
    <property type="term" value="C:endoplasmic reticulum membrane"/>
    <property type="evidence" value="ECO:0007669"/>
    <property type="project" value="UniProtKB-SubCell"/>
</dbReference>
<dbReference type="Proteomes" id="UP000198287">
    <property type="component" value="Unassembled WGS sequence"/>
</dbReference>
<dbReference type="InterPro" id="IPR041742">
    <property type="entry name" value="Sec24-like_trunk_dom"/>
</dbReference>
<reference evidence="13 14" key="1">
    <citation type="submission" date="2015-12" db="EMBL/GenBank/DDBJ databases">
        <title>The genome of Folsomia candida.</title>
        <authorList>
            <person name="Faddeeva A."/>
            <person name="Derks M.F."/>
            <person name="Anvar Y."/>
            <person name="Smit S."/>
            <person name="Van Straalen N."/>
            <person name="Roelofs D."/>
        </authorList>
    </citation>
    <scope>NUCLEOTIDE SEQUENCE [LARGE SCALE GENOMIC DNA]</scope>
    <source>
        <strain evidence="13 14">VU population</strain>
        <tissue evidence="13">Whole body</tissue>
    </source>
</reference>
<dbReference type="STRING" id="158441.A0A226E430"/>
<dbReference type="InterPro" id="IPR050550">
    <property type="entry name" value="SEC23_SEC24_subfamily"/>
</dbReference>
<feature type="compositionally biased region" description="Low complexity" evidence="7">
    <location>
        <begin position="224"/>
        <end position="243"/>
    </location>
</feature>
<dbReference type="InterPro" id="IPR006896">
    <property type="entry name" value="Sec23/24_trunk_dom"/>
</dbReference>
<dbReference type="OMA" id="INPFMTF"/>
<feature type="compositionally biased region" description="Low complexity" evidence="7">
    <location>
        <begin position="47"/>
        <end position="58"/>
    </location>
</feature>
<evidence type="ECO:0000256" key="2">
    <source>
        <dbReference type="ARBA" id="ARBA00004397"/>
    </source>
</evidence>
<keyword evidence="5" id="KW-0653">Protein transport</keyword>
<feature type="compositionally biased region" description="Low complexity" evidence="7">
    <location>
        <begin position="168"/>
        <end position="186"/>
    </location>
</feature>
<dbReference type="SUPFAM" id="SSF53300">
    <property type="entry name" value="vWA-like"/>
    <property type="match status" value="1"/>
</dbReference>
<keyword evidence="4" id="KW-0813">Transport</keyword>
<dbReference type="Gene3D" id="1.20.120.730">
    <property type="entry name" value="Sec23/Sec24 helical domain"/>
    <property type="match status" value="1"/>
</dbReference>
<feature type="compositionally biased region" description="Pro residues" evidence="7">
    <location>
        <begin position="187"/>
        <end position="197"/>
    </location>
</feature>
<feature type="domain" description="Gelsolin-like" evidence="8">
    <location>
        <begin position="882"/>
        <end position="954"/>
    </location>
</feature>
<evidence type="ECO:0000313" key="14">
    <source>
        <dbReference type="Proteomes" id="UP000198287"/>
    </source>
</evidence>
<feature type="domain" description="Sec23/Sec24 trunk" evidence="10">
    <location>
        <begin position="423"/>
        <end position="661"/>
    </location>
</feature>
<dbReference type="Gene3D" id="2.60.40.1670">
    <property type="entry name" value="beta-sandwich domain of Sec23/24"/>
    <property type="match status" value="1"/>
</dbReference>
<dbReference type="PANTHER" id="PTHR13803:SF4">
    <property type="entry name" value="SECRETORY 24CD, ISOFORM C"/>
    <property type="match status" value="1"/>
</dbReference>
<evidence type="ECO:0000256" key="7">
    <source>
        <dbReference type="SAM" id="MobiDB-lite"/>
    </source>
</evidence>
<proteinExistence type="inferred from homology"/>
<feature type="region of interest" description="Disordered" evidence="7">
    <location>
        <begin position="1"/>
        <end position="248"/>
    </location>
</feature>
<dbReference type="SUPFAM" id="SSF82754">
    <property type="entry name" value="C-terminal, gelsolin-like domain of Sec23/24"/>
    <property type="match status" value="1"/>
</dbReference>
<keyword evidence="14" id="KW-1185">Reference proteome</keyword>
<comment type="caution">
    <text evidence="13">The sequence shown here is derived from an EMBL/GenBank/DDBJ whole genome shotgun (WGS) entry which is preliminary data.</text>
</comment>
<gene>
    <name evidence="13" type="ORF">Fcan01_13171</name>
</gene>
<evidence type="ECO:0000256" key="6">
    <source>
        <dbReference type="ARBA" id="ARBA00023329"/>
    </source>
</evidence>
<dbReference type="InterPro" id="IPR012990">
    <property type="entry name" value="Beta-sandwich_Sec23_24"/>
</dbReference>
<name>A0A226E430_FOLCA</name>
<evidence type="ECO:0000259" key="10">
    <source>
        <dbReference type="Pfam" id="PF04811"/>
    </source>
</evidence>
<evidence type="ECO:0000259" key="12">
    <source>
        <dbReference type="Pfam" id="PF08033"/>
    </source>
</evidence>
<dbReference type="Pfam" id="PF04811">
    <property type="entry name" value="Sec23_trunk"/>
    <property type="match status" value="1"/>
</dbReference>
<dbReference type="SUPFAM" id="SSF81811">
    <property type="entry name" value="Helical domain of Sec23/24"/>
    <property type="match status" value="1"/>
</dbReference>
<evidence type="ECO:0000313" key="13">
    <source>
        <dbReference type="EMBL" id="OXA51737.1"/>
    </source>
</evidence>
<dbReference type="InterPro" id="IPR029006">
    <property type="entry name" value="ADF-H/Gelsolin-like_dom_sf"/>
</dbReference>
<feature type="compositionally biased region" description="Pro residues" evidence="7">
    <location>
        <begin position="92"/>
        <end position="106"/>
    </location>
</feature>
<dbReference type="InterPro" id="IPR006900">
    <property type="entry name" value="Sec23/24_helical_dom"/>
</dbReference>
<dbReference type="Pfam" id="PF04815">
    <property type="entry name" value="Sec23_helical"/>
    <property type="match status" value="1"/>
</dbReference>
<dbReference type="AlphaFoldDB" id="A0A226E430"/>
<dbReference type="CDD" id="cd01479">
    <property type="entry name" value="Sec24-like"/>
    <property type="match status" value="1"/>
</dbReference>
<dbReference type="InterPro" id="IPR036465">
    <property type="entry name" value="vWFA_dom_sf"/>
</dbReference>
<keyword evidence="6" id="KW-0968">Cytoplasmic vesicle</keyword>
<feature type="domain" description="Zinc finger Sec23/Sec24-type" evidence="9">
    <location>
        <begin position="346"/>
        <end position="384"/>
    </location>
</feature>
<feature type="compositionally biased region" description="Pro residues" evidence="7">
    <location>
        <begin position="59"/>
        <end position="68"/>
    </location>
</feature>
<feature type="compositionally biased region" description="Pro residues" evidence="7">
    <location>
        <begin position="154"/>
        <end position="167"/>
    </location>
</feature>
<evidence type="ECO:0000256" key="1">
    <source>
        <dbReference type="ARBA" id="ARBA00004299"/>
    </source>
</evidence>
<dbReference type="InterPro" id="IPR007123">
    <property type="entry name" value="Gelsolin-like_dom"/>
</dbReference>
<evidence type="ECO:0000256" key="4">
    <source>
        <dbReference type="ARBA" id="ARBA00022448"/>
    </source>
</evidence>
<dbReference type="SUPFAM" id="SSF82919">
    <property type="entry name" value="Zn-finger domain of Sec23/24"/>
    <property type="match status" value="1"/>
</dbReference>
<feature type="domain" description="Sec23/Sec24 helical" evidence="11">
    <location>
        <begin position="764"/>
        <end position="863"/>
    </location>
</feature>
<dbReference type="SUPFAM" id="SSF81995">
    <property type="entry name" value="beta-sandwich domain of Sec23/24"/>
    <property type="match status" value="1"/>
</dbReference>
<feature type="compositionally biased region" description="Low complexity" evidence="7">
    <location>
        <begin position="198"/>
        <end position="214"/>
    </location>
</feature>
<dbReference type="InterPro" id="IPR036174">
    <property type="entry name" value="Znf_Sec23_Sec24_sf"/>
</dbReference>
<dbReference type="GO" id="GO:0006886">
    <property type="term" value="P:intracellular protein transport"/>
    <property type="evidence" value="ECO:0007669"/>
    <property type="project" value="InterPro"/>
</dbReference>
<dbReference type="OrthoDB" id="49016at2759"/>
<dbReference type="Gene3D" id="3.40.20.10">
    <property type="entry name" value="Severin"/>
    <property type="match status" value="1"/>
</dbReference>
<organism evidence="13 14">
    <name type="scientific">Folsomia candida</name>
    <name type="common">Springtail</name>
    <dbReference type="NCBI Taxonomy" id="158441"/>
    <lineage>
        <taxon>Eukaryota</taxon>
        <taxon>Metazoa</taxon>
        <taxon>Ecdysozoa</taxon>
        <taxon>Arthropoda</taxon>
        <taxon>Hexapoda</taxon>
        <taxon>Collembola</taxon>
        <taxon>Entomobryomorpha</taxon>
        <taxon>Isotomoidea</taxon>
        <taxon>Isotomidae</taxon>
        <taxon>Proisotominae</taxon>
        <taxon>Folsomia</taxon>
    </lineage>
</organism>
<evidence type="ECO:0000256" key="5">
    <source>
        <dbReference type="ARBA" id="ARBA00022927"/>
    </source>
</evidence>
<dbReference type="PANTHER" id="PTHR13803">
    <property type="entry name" value="SEC24-RELATED PROTEIN"/>
    <property type="match status" value="1"/>
</dbReference>
<dbReference type="InterPro" id="IPR036180">
    <property type="entry name" value="Gelsolin-like_dom_sf"/>
</dbReference>
<feature type="compositionally biased region" description="Pro residues" evidence="7">
    <location>
        <begin position="133"/>
        <end position="145"/>
    </location>
</feature>
<sequence>MMNGAASYGQSQQMPGPGIGYPPGGMSQPPPMQNGFDPKHGMGGGPPNQINSNQNQYQPQPPHAPPPMQNQMSNGPLGQPPQPSYNQFNNQYPPPAQPPRPTPPMQNPMSNGPTLPMVGQPPQPPYNQVNNQYPPPGQPPRPTPPMQNQMSNGPTPPMGGQPPPPQPYNQFQPPQQINAYQGQPQFNGPPPGPPRPGQPMMGPPGQQQPQYPSYPQQPGPVGQPPQSGMPGQPAYAQPTQQQPKRLDPDQMPSAIQVMQEDQQARGGLFVTNTKGLLPPLVTTKFQVDDQGNSSPRFIRSTMYNVPALPDMLKQTAIPFALIVNPFESPAKDEQPIACVDLGSIGPVRCIRCKAYMSPLMQFIDGGRRFQCLLCKATTEVPAEYFQHLDHTGQRLDKYERPELLRGSYEFVATAEYCRNNVLPKEPAYIFVIDVSYNNVKSGLVNLLCAHIKSLVEALPSHTPVGFITYNSKVHFYNIDPTLAQPQMVIVPDVADMFMPILTGFLVPRAEAASSIEVLMEQIPAMFGDTKETDAVLGSAIVAGTEALKASDRAGKLLTFHSSLPVSDSIPNAKLKNREADRKLLGTDKEKVVLTPQSTYYNNLGQECVAAGVSVDLYLFNNSYIDVATIGQVARITGGSVNKYTYFQADIDGPRVIGELQYHLSRPVAFDCVMRVRTSTGVRPVDFYGHYYMSNTTDVELAACDSQKSIAIEIKHDDKLTDEDGVYIQIALLYTSIFGQRKLRIHNIALSTCTQMADLYRNCELDTIINFLAKQGISKSVDSTPAALKDSVINRCSQMLATYRKHCANPSMPGQLILPECLKLLPLYANCVLRSDAVAGTAELTPDDRSWLMYMCMTMGVNVSVHYFYPKLIPIAGPGITLDNPTPVRCSRDKMSDEYAFLLENGVYIFMWVGSAVSGEWLQNIFGSSNLAQINVEVITELPDHVNSDESLRLRALIRSIRTERQRHMRLTIVRQRDKMEAVMNKFLIEDRGSEGQPSYVDFLCHMHKEIRALLNQ</sequence>